<comment type="similarity">
    <text evidence="1">Belongs to the 'phage' integrase family.</text>
</comment>
<dbReference type="EMBL" id="JACIDT010000018">
    <property type="protein sequence ID" value="MBB3928050.1"/>
    <property type="molecule type" value="Genomic_DNA"/>
</dbReference>
<dbReference type="InterPro" id="IPR011010">
    <property type="entry name" value="DNA_brk_join_enz"/>
</dbReference>
<name>A0A7W6FRI3_9SPHN</name>
<dbReference type="Pfam" id="PF00589">
    <property type="entry name" value="Phage_integrase"/>
    <property type="match status" value="1"/>
</dbReference>
<dbReference type="AlphaFoldDB" id="A0A7W6FRI3"/>
<dbReference type="PROSITE" id="PS51900">
    <property type="entry name" value="CB"/>
    <property type="match status" value="1"/>
</dbReference>
<dbReference type="SUPFAM" id="SSF56349">
    <property type="entry name" value="DNA breaking-rejoining enzymes"/>
    <property type="match status" value="1"/>
</dbReference>
<keyword evidence="3 5" id="KW-0238">DNA-binding</keyword>
<dbReference type="CDD" id="cd00397">
    <property type="entry name" value="DNA_BRE_C"/>
    <property type="match status" value="1"/>
</dbReference>
<dbReference type="InterPro" id="IPR004107">
    <property type="entry name" value="Integrase_SAM-like_N"/>
</dbReference>
<dbReference type="GO" id="GO:0015074">
    <property type="term" value="P:DNA integration"/>
    <property type="evidence" value="ECO:0007669"/>
    <property type="project" value="UniProtKB-KW"/>
</dbReference>
<evidence type="ECO:0000256" key="2">
    <source>
        <dbReference type="ARBA" id="ARBA00022908"/>
    </source>
</evidence>
<dbReference type="RefSeq" id="WP_188073437.1">
    <property type="nucleotide sequence ID" value="NZ_BSPS01000024.1"/>
</dbReference>
<protein>
    <submittedName>
        <fullName evidence="8">Site-specific recombinase XerD</fullName>
    </submittedName>
</protein>
<dbReference type="InterPro" id="IPR044068">
    <property type="entry name" value="CB"/>
</dbReference>
<reference evidence="8 9" key="1">
    <citation type="submission" date="2020-08" db="EMBL/GenBank/DDBJ databases">
        <title>Genomic Encyclopedia of Type Strains, Phase IV (KMG-IV): sequencing the most valuable type-strain genomes for metagenomic binning, comparative biology and taxonomic classification.</title>
        <authorList>
            <person name="Goeker M."/>
        </authorList>
    </citation>
    <scope>NUCLEOTIDE SEQUENCE [LARGE SCALE GENOMIC DNA]</scope>
    <source>
        <strain evidence="8 9">DSM 26189</strain>
    </source>
</reference>
<proteinExistence type="inferred from homology"/>
<dbReference type="InterPro" id="IPR050090">
    <property type="entry name" value="Tyrosine_recombinase_XerCD"/>
</dbReference>
<evidence type="ECO:0000259" key="6">
    <source>
        <dbReference type="PROSITE" id="PS51898"/>
    </source>
</evidence>
<feature type="domain" description="Tyr recombinase" evidence="6">
    <location>
        <begin position="167"/>
        <end position="370"/>
    </location>
</feature>
<dbReference type="GO" id="GO:0003677">
    <property type="term" value="F:DNA binding"/>
    <property type="evidence" value="ECO:0007669"/>
    <property type="project" value="UniProtKB-UniRule"/>
</dbReference>
<dbReference type="PANTHER" id="PTHR30349">
    <property type="entry name" value="PHAGE INTEGRASE-RELATED"/>
    <property type="match status" value="1"/>
</dbReference>
<dbReference type="InterPro" id="IPR010998">
    <property type="entry name" value="Integrase_recombinase_N"/>
</dbReference>
<gene>
    <name evidence="8" type="ORF">GGR43_003791</name>
</gene>
<dbReference type="Gene3D" id="1.10.150.130">
    <property type="match status" value="1"/>
</dbReference>
<evidence type="ECO:0000256" key="4">
    <source>
        <dbReference type="ARBA" id="ARBA00023172"/>
    </source>
</evidence>
<keyword evidence="2" id="KW-0229">DNA integration</keyword>
<comment type="caution">
    <text evidence="8">The sequence shown here is derived from an EMBL/GenBank/DDBJ whole genome shotgun (WGS) entry which is preliminary data.</text>
</comment>
<keyword evidence="4" id="KW-0233">DNA recombination</keyword>
<dbReference type="GO" id="GO:0006310">
    <property type="term" value="P:DNA recombination"/>
    <property type="evidence" value="ECO:0007669"/>
    <property type="project" value="UniProtKB-KW"/>
</dbReference>
<dbReference type="PROSITE" id="PS51898">
    <property type="entry name" value="TYR_RECOMBINASE"/>
    <property type="match status" value="1"/>
</dbReference>
<dbReference type="Gene3D" id="1.10.443.10">
    <property type="entry name" value="Intergrase catalytic core"/>
    <property type="match status" value="1"/>
</dbReference>
<evidence type="ECO:0000256" key="3">
    <source>
        <dbReference type="ARBA" id="ARBA00023125"/>
    </source>
</evidence>
<dbReference type="InterPro" id="IPR013762">
    <property type="entry name" value="Integrase-like_cat_sf"/>
</dbReference>
<feature type="domain" description="Core-binding (CB)" evidence="7">
    <location>
        <begin position="23"/>
        <end position="120"/>
    </location>
</feature>
<sequence>MVTIIRAADGHTGIPAHFPILLTTGMEIIEPAFDYLHEIATLYGRTHSRETLRTYAEHLYDWFDSLEQSGISWREVRTETIAAYRNRMLEQPSAYTRRPYARSTINDRVRTICRFYEWAHAHGWIDERPVLYADLAITKRRRQGFLAHLGQRATVRANALTVAEFETLPRPLRIDELKHLFSHLDMPYRLMAEWALATGMRRMELCALAVEQVPDVCAIDAESVPLIGISLTATKGARPRAVYPPIRLIDRTHWYIGEDRAALVRMRTRRRSPYQPPANLFLNHYGNPVTRARLTAVLAAAFDAAAIKGSLHWLRHTFAMTMLVRLQAQAAVNPAINPLKVLQVLMGHSSIQTTSIYLRCVELHDREIAESLAYLYGEAIDGG</sequence>
<evidence type="ECO:0000256" key="1">
    <source>
        <dbReference type="ARBA" id="ARBA00008857"/>
    </source>
</evidence>
<organism evidence="8 9">
    <name type="scientific">Sphingobium jiangsuense</name>
    <dbReference type="NCBI Taxonomy" id="870476"/>
    <lineage>
        <taxon>Bacteria</taxon>
        <taxon>Pseudomonadati</taxon>
        <taxon>Pseudomonadota</taxon>
        <taxon>Alphaproteobacteria</taxon>
        <taxon>Sphingomonadales</taxon>
        <taxon>Sphingomonadaceae</taxon>
        <taxon>Sphingobium</taxon>
    </lineage>
</organism>
<dbReference type="Pfam" id="PF02899">
    <property type="entry name" value="Phage_int_SAM_1"/>
    <property type="match status" value="1"/>
</dbReference>
<dbReference type="PANTHER" id="PTHR30349:SF41">
    <property type="entry name" value="INTEGRASE_RECOMBINASE PROTEIN MJ0367-RELATED"/>
    <property type="match status" value="1"/>
</dbReference>
<evidence type="ECO:0000313" key="8">
    <source>
        <dbReference type="EMBL" id="MBB3928050.1"/>
    </source>
</evidence>
<keyword evidence="9" id="KW-1185">Reference proteome</keyword>
<accession>A0A7W6FRI3</accession>
<evidence type="ECO:0000259" key="7">
    <source>
        <dbReference type="PROSITE" id="PS51900"/>
    </source>
</evidence>
<dbReference type="Proteomes" id="UP000571950">
    <property type="component" value="Unassembled WGS sequence"/>
</dbReference>
<dbReference type="InterPro" id="IPR002104">
    <property type="entry name" value="Integrase_catalytic"/>
</dbReference>
<evidence type="ECO:0000313" key="9">
    <source>
        <dbReference type="Proteomes" id="UP000571950"/>
    </source>
</evidence>
<evidence type="ECO:0000256" key="5">
    <source>
        <dbReference type="PROSITE-ProRule" id="PRU01248"/>
    </source>
</evidence>